<reference evidence="1" key="1">
    <citation type="submission" date="2021-10" db="EMBL/GenBank/DDBJ databases">
        <title>Tropical sea cucumber genome reveals ecological adaptation and Cuvierian tubules defense mechanism.</title>
        <authorList>
            <person name="Chen T."/>
        </authorList>
    </citation>
    <scope>NUCLEOTIDE SEQUENCE</scope>
    <source>
        <strain evidence="1">Nanhai2018</strain>
        <tissue evidence="1">Muscle</tissue>
    </source>
</reference>
<sequence length="120" mass="14088">MIIELLPKNSKLYFMRFYMHVFKEQERGGIPLPGRRQRRVQAPAITLRGMSACLVYEMNALVLDPGVLALRTIHEIFGMRGNPEPNRGMRHAAYRQFIMWQYDRMGQHNRQLSHSQLLCS</sequence>
<gene>
    <name evidence="1" type="ORF">HOLleu_40426</name>
</gene>
<proteinExistence type="predicted"/>
<dbReference type="EMBL" id="JAIZAY010000022">
    <property type="protein sequence ID" value="KAJ8020748.1"/>
    <property type="molecule type" value="Genomic_DNA"/>
</dbReference>
<name>A0A9Q1BCU8_HOLLE</name>
<organism evidence="1 2">
    <name type="scientific">Holothuria leucospilota</name>
    <name type="common">Black long sea cucumber</name>
    <name type="synonym">Mertensiothuria leucospilota</name>
    <dbReference type="NCBI Taxonomy" id="206669"/>
    <lineage>
        <taxon>Eukaryota</taxon>
        <taxon>Metazoa</taxon>
        <taxon>Echinodermata</taxon>
        <taxon>Eleutherozoa</taxon>
        <taxon>Echinozoa</taxon>
        <taxon>Holothuroidea</taxon>
        <taxon>Aspidochirotacea</taxon>
        <taxon>Aspidochirotida</taxon>
        <taxon>Holothuriidae</taxon>
        <taxon>Holothuria</taxon>
    </lineage>
</organism>
<dbReference type="Proteomes" id="UP001152320">
    <property type="component" value="Chromosome 22"/>
</dbReference>
<dbReference type="AlphaFoldDB" id="A0A9Q1BCU8"/>
<accession>A0A9Q1BCU8</accession>
<keyword evidence="2" id="KW-1185">Reference proteome</keyword>
<evidence type="ECO:0000313" key="1">
    <source>
        <dbReference type="EMBL" id="KAJ8020748.1"/>
    </source>
</evidence>
<evidence type="ECO:0000313" key="2">
    <source>
        <dbReference type="Proteomes" id="UP001152320"/>
    </source>
</evidence>
<comment type="caution">
    <text evidence="1">The sequence shown here is derived from an EMBL/GenBank/DDBJ whole genome shotgun (WGS) entry which is preliminary data.</text>
</comment>
<dbReference type="OrthoDB" id="10066060at2759"/>
<protein>
    <submittedName>
        <fullName evidence="1">Uncharacterized protein</fullName>
    </submittedName>
</protein>